<dbReference type="EMBL" id="JAKEVZ010000001">
    <property type="protein sequence ID" value="MCF1749942.1"/>
    <property type="molecule type" value="Genomic_DNA"/>
</dbReference>
<feature type="signal peptide" evidence="1">
    <location>
        <begin position="1"/>
        <end position="19"/>
    </location>
</feature>
<dbReference type="RefSeq" id="WP_234860074.1">
    <property type="nucleotide sequence ID" value="NZ_JAKEVZ010000001.1"/>
</dbReference>
<protein>
    <submittedName>
        <fullName evidence="2">Uncharacterized protein</fullName>
    </submittedName>
</protein>
<feature type="chain" id="PRO_5045365712" evidence="1">
    <location>
        <begin position="20"/>
        <end position="139"/>
    </location>
</feature>
<name>A0ABS9BPJ2_9BACT</name>
<comment type="caution">
    <text evidence="2">The sequence shown here is derived from an EMBL/GenBank/DDBJ whole genome shotgun (WGS) entry which is preliminary data.</text>
</comment>
<accession>A0ABS9BPJ2</accession>
<organism evidence="2 3">
    <name type="scientific">Mariniradius sediminis</name>
    <dbReference type="NCBI Taxonomy" id="2909237"/>
    <lineage>
        <taxon>Bacteria</taxon>
        <taxon>Pseudomonadati</taxon>
        <taxon>Bacteroidota</taxon>
        <taxon>Cytophagia</taxon>
        <taxon>Cytophagales</taxon>
        <taxon>Cyclobacteriaceae</taxon>
        <taxon>Mariniradius</taxon>
    </lineage>
</organism>
<gene>
    <name evidence="2" type="ORF">L0U89_02565</name>
</gene>
<reference evidence="2 3" key="1">
    <citation type="submission" date="2022-01" db="EMBL/GenBank/DDBJ databases">
        <title>Mariniradius saccharolyticus sp. nov., isolated from sediment of a river.</title>
        <authorList>
            <person name="Liu H."/>
        </authorList>
    </citation>
    <scope>NUCLEOTIDE SEQUENCE [LARGE SCALE GENOMIC DNA]</scope>
    <source>
        <strain evidence="2 3">RY-2</strain>
    </source>
</reference>
<dbReference type="Proteomes" id="UP001201449">
    <property type="component" value="Unassembled WGS sequence"/>
</dbReference>
<proteinExistence type="predicted"/>
<evidence type="ECO:0000256" key="1">
    <source>
        <dbReference type="SAM" id="SignalP"/>
    </source>
</evidence>
<evidence type="ECO:0000313" key="2">
    <source>
        <dbReference type="EMBL" id="MCF1749942.1"/>
    </source>
</evidence>
<keyword evidence="3" id="KW-1185">Reference proteome</keyword>
<dbReference type="PROSITE" id="PS51257">
    <property type="entry name" value="PROKAR_LIPOPROTEIN"/>
    <property type="match status" value="1"/>
</dbReference>
<keyword evidence="1" id="KW-0732">Signal</keyword>
<evidence type="ECO:0000313" key="3">
    <source>
        <dbReference type="Proteomes" id="UP001201449"/>
    </source>
</evidence>
<sequence length="139" mass="16076">MKKSWILLVSLIWFLSACGDNLKKENDSLKEEVIAIHDEVMPLMGDLKNYQKQVEKRISQADSLGISPEEVADLKVMAGDLGNSFEGMFVWMRQFKSSYDDMTDEQVRDYLLEQKILVEKVNADIKKSMDRYEAKFGEK</sequence>